<dbReference type="AlphaFoldDB" id="A0A837AYB3"/>
<comment type="caution">
    <text evidence="2">The sequence shown here is derived from an EMBL/GenBank/DDBJ whole genome shotgun (WGS) entry which is preliminary data.</text>
</comment>
<dbReference type="Pfam" id="PF13566">
    <property type="entry name" value="DUF4130"/>
    <property type="match status" value="1"/>
</dbReference>
<dbReference type="Proteomes" id="UP000027309">
    <property type="component" value="Unassembled WGS sequence"/>
</dbReference>
<protein>
    <submittedName>
        <fullName evidence="2">Putative DNA metabolism protein</fullName>
    </submittedName>
</protein>
<evidence type="ECO:0000259" key="1">
    <source>
        <dbReference type="Pfam" id="PF13566"/>
    </source>
</evidence>
<gene>
    <name evidence="2" type="ORF">J572_4195</name>
</gene>
<dbReference type="NCBIfam" id="TIGR03915">
    <property type="entry name" value="SAM_7_link_chp"/>
    <property type="match status" value="1"/>
</dbReference>
<feature type="non-terminal residue" evidence="2">
    <location>
        <position position="140"/>
    </location>
</feature>
<evidence type="ECO:0000313" key="3">
    <source>
        <dbReference type="Proteomes" id="UP000027309"/>
    </source>
</evidence>
<dbReference type="EMBL" id="JMOA01000177">
    <property type="protein sequence ID" value="KCX95607.1"/>
    <property type="molecule type" value="Genomic_DNA"/>
</dbReference>
<sequence>MFNDEVAYYFDGSMVGLLSCVFRAFQFKELQVRLCLNDAAQHGLFADKIEVANNEQHAERVWSALQKKLSSSSLKQFYFASLTESLDAYQHLFNYCIYVFSSHSSVEKDYSHPSVLAIAQWTKKVGREKHRMEAFIRFKK</sequence>
<name>A0A837AYB3_ACIBA</name>
<accession>A0A837AYB3</accession>
<evidence type="ECO:0000313" key="2">
    <source>
        <dbReference type="EMBL" id="KCX95607.1"/>
    </source>
</evidence>
<dbReference type="InterPro" id="IPR023875">
    <property type="entry name" value="DNA_repair_put"/>
</dbReference>
<proteinExistence type="predicted"/>
<reference evidence="2 3" key="1">
    <citation type="submission" date="2014-04" db="EMBL/GenBank/DDBJ databases">
        <title>Comparative genomics and transcriptomics to identify genetic mechanisms underlying the emergence of carbapenem resistant Acinetobacter baumannii (CRAb).</title>
        <authorList>
            <person name="Harris A.D."/>
            <person name="Johnson K.J."/>
            <person name="George J."/>
            <person name="Nadendla S."/>
            <person name="Daugherty S.C."/>
            <person name="Parankush S."/>
            <person name="Sadzewicz L."/>
            <person name="Tallon L."/>
            <person name="Sengamalay N."/>
            <person name="Hazen T.H."/>
            <person name="Rasko D.A."/>
        </authorList>
    </citation>
    <scope>NUCLEOTIDE SEQUENCE [LARGE SCALE GENOMIC DNA]</scope>
    <source>
        <strain evidence="2 3">1499986</strain>
    </source>
</reference>
<dbReference type="RefSeq" id="WP_153565430.1">
    <property type="nucleotide sequence ID" value="NZ_JMOA01000177.1"/>
</dbReference>
<dbReference type="InterPro" id="IPR025404">
    <property type="entry name" value="DUF4130"/>
</dbReference>
<feature type="domain" description="DUF4130" evidence="1">
    <location>
        <begin position="89"/>
        <end position="140"/>
    </location>
</feature>
<organism evidence="2 3">
    <name type="scientific">Acinetobacter baumannii 1499986</name>
    <dbReference type="NCBI Taxonomy" id="1310673"/>
    <lineage>
        <taxon>Bacteria</taxon>
        <taxon>Pseudomonadati</taxon>
        <taxon>Pseudomonadota</taxon>
        <taxon>Gammaproteobacteria</taxon>
        <taxon>Moraxellales</taxon>
        <taxon>Moraxellaceae</taxon>
        <taxon>Acinetobacter</taxon>
        <taxon>Acinetobacter calcoaceticus/baumannii complex</taxon>
    </lineage>
</organism>